<sequence>MTGLLANPTFQRWLPVIVLPPILLLDGLLSTKPGTDPSLFDVLCAYVAVLPLALRERLGFFAMAPFLVAGAVLVLWAFEPGTTVVLIPAWALFDMARERGRRQTIIAAVLIVPCVMLSVLPFCDDGGEFVSITLRNLALCELALAAGYLMWHNRAALQREVSAREADAERRLGDERLRIAREVHDVVAHAIVGINVQAGVAAHIGDENPAQVREALLHIKRTSGEALTDLRATLGILRDTEQAAPVEPSTGLADLDDVAAQLRATGVRVEVDVDRDAPVSTPVHAASYRIVQEALTNVLRHADARSVRVVARAEEERLRIVVDDDGNGSSTVTSGAGAGLRGMRERAEALGGTLTAGPGAERGWRVEATLPRERP</sequence>
<feature type="transmembrane region" description="Helical" evidence="9">
    <location>
        <begin position="129"/>
        <end position="151"/>
    </location>
</feature>
<keyword evidence="6 11" id="KW-0418">Kinase</keyword>
<protein>
    <recommendedName>
        <fullName evidence="2">histidine kinase</fullName>
        <ecNumber evidence="2">2.7.13.3</ecNumber>
    </recommendedName>
</protein>
<comment type="catalytic activity">
    <reaction evidence="1">
        <text>ATP + protein L-histidine = ADP + protein N-phospho-L-histidine.</text>
        <dbReference type="EC" id="2.7.13.3"/>
    </reaction>
</comment>
<comment type="caution">
    <text evidence="11">The sequence shown here is derived from an EMBL/GenBank/DDBJ whole genome shotgun (WGS) entry which is preliminary data.</text>
</comment>
<dbReference type="Pfam" id="PF02518">
    <property type="entry name" value="HATPase_c"/>
    <property type="match status" value="1"/>
</dbReference>
<organism evidence="11 12">
    <name type="scientific">Conexibacter stalactiti</name>
    <dbReference type="NCBI Taxonomy" id="1940611"/>
    <lineage>
        <taxon>Bacteria</taxon>
        <taxon>Bacillati</taxon>
        <taxon>Actinomycetota</taxon>
        <taxon>Thermoleophilia</taxon>
        <taxon>Solirubrobacterales</taxon>
        <taxon>Conexibacteraceae</taxon>
        <taxon>Conexibacter</taxon>
    </lineage>
</organism>
<dbReference type="SUPFAM" id="SSF55874">
    <property type="entry name" value="ATPase domain of HSP90 chaperone/DNA topoisomerase II/histidine kinase"/>
    <property type="match status" value="1"/>
</dbReference>
<dbReference type="CDD" id="cd16917">
    <property type="entry name" value="HATPase_UhpB-NarQ-NarX-like"/>
    <property type="match status" value="1"/>
</dbReference>
<evidence type="ECO:0000256" key="9">
    <source>
        <dbReference type="SAM" id="Phobius"/>
    </source>
</evidence>
<dbReference type="Gene3D" id="1.20.5.1930">
    <property type="match status" value="1"/>
</dbReference>
<keyword evidence="12" id="KW-1185">Reference proteome</keyword>
<dbReference type="Gene3D" id="3.30.565.10">
    <property type="entry name" value="Histidine kinase-like ATPase, C-terminal domain"/>
    <property type="match status" value="1"/>
</dbReference>
<dbReference type="Pfam" id="PF07730">
    <property type="entry name" value="HisKA_3"/>
    <property type="match status" value="1"/>
</dbReference>
<evidence type="ECO:0000256" key="6">
    <source>
        <dbReference type="ARBA" id="ARBA00022777"/>
    </source>
</evidence>
<proteinExistence type="predicted"/>
<keyword evidence="8" id="KW-0902">Two-component regulatory system</keyword>
<dbReference type="EC" id="2.7.13.3" evidence="2"/>
<keyword evidence="5" id="KW-0547">Nucleotide-binding</keyword>
<feature type="transmembrane region" description="Helical" evidence="9">
    <location>
        <begin position="12"/>
        <end position="31"/>
    </location>
</feature>
<dbReference type="PANTHER" id="PTHR24421:SF10">
    <property type="entry name" value="NITRATE_NITRITE SENSOR PROTEIN NARQ"/>
    <property type="match status" value="1"/>
</dbReference>
<evidence type="ECO:0000256" key="3">
    <source>
        <dbReference type="ARBA" id="ARBA00022553"/>
    </source>
</evidence>
<keyword evidence="4" id="KW-0808">Transferase</keyword>
<dbReference type="InterPro" id="IPR050482">
    <property type="entry name" value="Sensor_HK_TwoCompSys"/>
</dbReference>
<keyword evidence="7" id="KW-0067">ATP-binding</keyword>
<feature type="transmembrane region" description="Helical" evidence="9">
    <location>
        <begin position="105"/>
        <end position="123"/>
    </location>
</feature>
<evidence type="ECO:0000256" key="2">
    <source>
        <dbReference type="ARBA" id="ARBA00012438"/>
    </source>
</evidence>
<keyword evidence="3" id="KW-0597">Phosphoprotein</keyword>
<evidence type="ECO:0000259" key="10">
    <source>
        <dbReference type="SMART" id="SM00387"/>
    </source>
</evidence>
<evidence type="ECO:0000256" key="8">
    <source>
        <dbReference type="ARBA" id="ARBA00023012"/>
    </source>
</evidence>
<dbReference type="InterPro" id="IPR036890">
    <property type="entry name" value="HATPase_C_sf"/>
</dbReference>
<dbReference type="Proteomes" id="UP001284601">
    <property type="component" value="Unassembled WGS sequence"/>
</dbReference>
<feature type="transmembrane region" description="Helical" evidence="9">
    <location>
        <begin position="60"/>
        <end position="93"/>
    </location>
</feature>
<gene>
    <name evidence="11" type="ORF">R7226_09130</name>
</gene>
<keyword evidence="9" id="KW-1133">Transmembrane helix</keyword>
<name>A0ABU4HMH1_9ACTN</name>
<dbReference type="RefSeq" id="WP_318596765.1">
    <property type="nucleotide sequence ID" value="NZ_JAWSTH010000017.1"/>
</dbReference>
<keyword evidence="9" id="KW-0812">Transmembrane</keyword>
<evidence type="ECO:0000256" key="7">
    <source>
        <dbReference type="ARBA" id="ARBA00022840"/>
    </source>
</evidence>
<reference evidence="12" key="1">
    <citation type="submission" date="2023-07" db="EMBL/GenBank/DDBJ databases">
        <title>Conexibacter stalactiti sp. nov., isolated from stalactites in a lava cave and emended description of the genus Conexibacter.</title>
        <authorList>
            <person name="Lee S.D."/>
        </authorList>
    </citation>
    <scope>NUCLEOTIDE SEQUENCE [LARGE SCALE GENOMIC DNA]</scope>
    <source>
        <strain evidence="12">KCTC 39840</strain>
    </source>
</reference>
<feature type="domain" description="Histidine kinase/HSP90-like ATPase" evidence="10">
    <location>
        <begin position="283"/>
        <end position="374"/>
    </location>
</feature>
<evidence type="ECO:0000256" key="4">
    <source>
        <dbReference type="ARBA" id="ARBA00022679"/>
    </source>
</evidence>
<dbReference type="GO" id="GO:0016301">
    <property type="term" value="F:kinase activity"/>
    <property type="evidence" value="ECO:0007669"/>
    <property type="project" value="UniProtKB-KW"/>
</dbReference>
<dbReference type="InterPro" id="IPR011712">
    <property type="entry name" value="Sig_transdc_His_kin_sub3_dim/P"/>
</dbReference>
<dbReference type="InterPro" id="IPR003594">
    <property type="entry name" value="HATPase_dom"/>
</dbReference>
<evidence type="ECO:0000256" key="1">
    <source>
        <dbReference type="ARBA" id="ARBA00000085"/>
    </source>
</evidence>
<evidence type="ECO:0000313" key="12">
    <source>
        <dbReference type="Proteomes" id="UP001284601"/>
    </source>
</evidence>
<dbReference type="SMART" id="SM00387">
    <property type="entry name" value="HATPase_c"/>
    <property type="match status" value="1"/>
</dbReference>
<dbReference type="PANTHER" id="PTHR24421">
    <property type="entry name" value="NITRATE/NITRITE SENSOR PROTEIN NARX-RELATED"/>
    <property type="match status" value="1"/>
</dbReference>
<keyword evidence="9" id="KW-0472">Membrane</keyword>
<dbReference type="EMBL" id="JAWSTH010000017">
    <property type="protein sequence ID" value="MDW5594497.1"/>
    <property type="molecule type" value="Genomic_DNA"/>
</dbReference>
<accession>A0ABU4HMH1</accession>
<evidence type="ECO:0000313" key="11">
    <source>
        <dbReference type="EMBL" id="MDW5594497.1"/>
    </source>
</evidence>
<evidence type="ECO:0000256" key="5">
    <source>
        <dbReference type="ARBA" id="ARBA00022741"/>
    </source>
</evidence>